<dbReference type="PANTHER" id="PTHR11351">
    <property type="entry name" value="ACYL-COA DESATURASE"/>
    <property type="match status" value="1"/>
</dbReference>
<dbReference type="GO" id="GO:0006636">
    <property type="term" value="P:unsaturated fatty acid biosynthetic process"/>
    <property type="evidence" value="ECO:0007669"/>
    <property type="project" value="TreeGrafter"/>
</dbReference>
<evidence type="ECO:0000256" key="3">
    <source>
        <dbReference type="ARBA" id="ARBA00022516"/>
    </source>
</evidence>
<dbReference type="Proteomes" id="UP000008370">
    <property type="component" value="Unassembled WGS sequence"/>
</dbReference>
<proteinExistence type="inferred from homology"/>
<name>K5V3P1_PHACS</name>
<dbReference type="PRINTS" id="PR00075">
    <property type="entry name" value="FACDDSATRASE"/>
</dbReference>
<dbReference type="HOGENOM" id="CLU_2292661_0_0_1"/>
<comment type="cofactor">
    <cofactor evidence="11">
        <name>Fe(2+)</name>
        <dbReference type="ChEBI" id="CHEBI:29033"/>
    </cofactor>
</comment>
<dbReference type="OrthoDB" id="5593182at2759"/>
<dbReference type="KEGG" id="pco:PHACADRAFT_208324"/>
<comment type="subcellular location">
    <subcellularLocation>
        <location evidence="1">Membrane</location>
        <topology evidence="1">Multi-pass membrane protein</topology>
    </subcellularLocation>
</comment>
<dbReference type="PANTHER" id="PTHR11351:SF31">
    <property type="entry name" value="DESATURASE 1, ISOFORM A-RELATED"/>
    <property type="match status" value="1"/>
</dbReference>
<keyword evidence="10 11" id="KW-0275">Fatty acid biosynthesis</keyword>
<dbReference type="GO" id="GO:0005789">
    <property type="term" value="C:endoplasmic reticulum membrane"/>
    <property type="evidence" value="ECO:0007669"/>
    <property type="project" value="TreeGrafter"/>
</dbReference>
<sequence>MTVRPRYKPELSYGLVLPTVIGGLGWGEWKGRSFFVGAARLYFAHRSTFCVNSLAHRLGETPVVDDIHTPGIHFIIALLTVGEGYHNFRHQFPMDYRNAIR</sequence>
<evidence type="ECO:0000256" key="5">
    <source>
        <dbReference type="ARBA" id="ARBA00022832"/>
    </source>
</evidence>
<dbReference type="AlphaFoldDB" id="K5V3P1"/>
<keyword evidence="8" id="KW-0443">Lipid metabolism</keyword>
<evidence type="ECO:0000256" key="4">
    <source>
        <dbReference type="ARBA" id="ARBA00022692"/>
    </source>
</evidence>
<keyword evidence="3 11" id="KW-0444">Lipid biosynthesis</keyword>
<dbReference type="STRING" id="650164.K5V3P1"/>
<comment type="domain">
    <text evidence="11">The histidine box domains are involved in binding the catalytic metal ions.</text>
</comment>
<dbReference type="EMBL" id="JH930471">
    <property type="protein sequence ID" value="EKM57201.1"/>
    <property type="molecule type" value="Genomic_DNA"/>
</dbReference>
<evidence type="ECO:0000256" key="9">
    <source>
        <dbReference type="ARBA" id="ARBA00023136"/>
    </source>
</evidence>
<evidence type="ECO:0000256" key="11">
    <source>
        <dbReference type="RuleBase" id="RU000581"/>
    </source>
</evidence>
<evidence type="ECO:0000256" key="2">
    <source>
        <dbReference type="ARBA" id="ARBA00009295"/>
    </source>
</evidence>
<dbReference type="InterPro" id="IPR015876">
    <property type="entry name" value="Acyl-CoA_DS"/>
</dbReference>
<dbReference type="InParanoid" id="K5V3P1"/>
<dbReference type="GO" id="GO:0004768">
    <property type="term" value="F:stearoyl-CoA 9-desaturase activity"/>
    <property type="evidence" value="ECO:0007669"/>
    <property type="project" value="TreeGrafter"/>
</dbReference>
<keyword evidence="6" id="KW-1133">Transmembrane helix</keyword>
<evidence type="ECO:0000256" key="6">
    <source>
        <dbReference type="ARBA" id="ARBA00022989"/>
    </source>
</evidence>
<gene>
    <name evidence="12" type="ORF">PHACADRAFT_208324</name>
</gene>
<evidence type="ECO:0000313" key="12">
    <source>
        <dbReference type="EMBL" id="EKM57201.1"/>
    </source>
</evidence>
<protein>
    <recommendedName>
        <fullName evidence="14">Fatty acid desaturase domain-containing protein</fullName>
    </recommendedName>
</protein>
<keyword evidence="13" id="KW-1185">Reference proteome</keyword>
<comment type="similarity">
    <text evidence="2 11">Belongs to the fatty acid desaturase type 1 family.</text>
</comment>
<evidence type="ECO:0008006" key="14">
    <source>
        <dbReference type="Google" id="ProtNLM"/>
    </source>
</evidence>
<accession>K5V3P1</accession>
<keyword evidence="5" id="KW-0276">Fatty acid metabolism</keyword>
<evidence type="ECO:0000256" key="8">
    <source>
        <dbReference type="ARBA" id="ARBA00023098"/>
    </source>
</evidence>
<evidence type="ECO:0000256" key="10">
    <source>
        <dbReference type="ARBA" id="ARBA00023160"/>
    </source>
</evidence>
<dbReference type="RefSeq" id="XP_007395022.1">
    <property type="nucleotide sequence ID" value="XM_007394960.1"/>
</dbReference>
<keyword evidence="4 11" id="KW-0812">Transmembrane</keyword>
<keyword evidence="9" id="KW-0472">Membrane</keyword>
<evidence type="ECO:0000256" key="7">
    <source>
        <dbReference type="ARBA" id="ARBA00023002"/>
    </source>
</evidence>
<dbReference type="GO" id="GO:0005506">
    <property type="term" value="F:iron ion binding"/>
    <property type="evidence" value="ECO:0007669"/>
    <property type="project" value="TreeGrafter"/>
</dbReference>
<organism evidence="12 13">
    <name type="scientific">Phanerochaete carnosa (strain HHB-10118-sp)</name>
    <name type="common">White-rot fungus</name>
    <name type="synonym">Peniophora carnosa</name>
    <dbReference type="NCBI Taxonomy" id="650164"/>
    <lineage>
        <taxon>Eukaryota</taxon>
        <taxon>Fungi</taxon>
        <taxon>Dikarya</taxon>
        <taxon>Basidiomycota</taxon>
        <taxon>Agaricomycotina</taxon>
        <taxon>Agaricomycetes</taxon>
        <taxon>Polyporales</taxon>
        <taxon>Phanerochaetaceae</taxon>
        <taxon>Phanerochaete</taxon>
    </lineage>
</organism>
<dbReference type="GeneID" id="18912724"/>
<keyword evidence="7 11" id="KW-0560">Oxidoreductase</keyword>
<evidence type="ECO:0000256" key="1">
    <source>
        <dbReference type="ARBA" id="ARBA00004141"/>
    </source>
</evidence>
<evidence type="ECO:0000313" key="13">
    <source>
        <dbReference type="Proteomes" id="UP000008370"/>
    </source>
</evidence>
<reference evidence="12 13" key="1">
    <citation type="journal article" date="2012" name="BMC Genomics">
        <title>Comparative genomics of the white-rot fungi, Phanerochaete carnosa and P. chrysosporium, to elucidate the genetic basis of the distinct wood types they colonize.</title>
        <authorList>
            <person name="Suzuki H."/>
            <person name="MacDonald J."/>
            <person name="Syed K."/>
            <person name="Salamov A."/>
            <person name="Hori C."/>
            <person name="Aerts A."/>
            <person name="Henrissat B."/>
            <person name="Wiebenga A."/>
            <person name="vanKuyk P.A."/>
            <person name="Barry K."/>
            <person name="Lindquist E."/>
            <person name="LaButti K."/>
            <person name="Lapidus A."/>
            <person name="Lucas S."/>
            <person name="Coutinho P."/>
            <person name="Gong Y."/>
            <person name="Samejima M."/>
            <person name="Mahadevan R."/>
            <person name="Abou-Zaid M."/>
            <person name="de Vries R.P."/>
            <person name="Igarashi K."/>
            <person name="Yadav J.S."/>
            <person name="Grigoriev I.V."/>
            <person name="Master E.R."/>
        </authorList>
    </citation>
    <scope>NUCLEOTIDE SEQUENCE [LARGE SCALE GENOMIC DNA]</scope>
    <source>
        <strain evidence="12 13">HHB-10118-sp</strain>
    </source>
</reference>